<sequence length="340" mass="38755">MINKKVFKYCVFGGLGFIGSNFIRYILAKYDDCEVFNLDKVTYAANKDNLKGIDKERYNFIYGDICDSDLVGKILETGEIDIVVNFAAETHVDRSISEPSVFVKTNVLGVNVLLEAIRKSKVKRFVQISTDEVYGSIEKGEAKEGDVLAPSSPYSASKASADLLCMSHYNTYKSPVVIVRMSNNFGPYQYPEKLVPLFITNLIEEKKVPLYGDGMNVREWLYVKDACDAIDYIIENGEDGEIYNVGGDIELTNIAITYAILEGLGKDYSYIEQVNDRPGHDRRYSIDTEKVCKLGWSPKIDFVDAMSETIGWYKSNNSWWSAIKEKEDYKKYYEKQYKKK</sequence>
<feature type="domain" description="NAD(P)-binding" evidence="5">
    <location>
        <begin position="11"/>
        <end position="308"/>
    </location>
</feature>
<evidence type="ECO:0000256" key="2">
    <source>
        <dbReference type="ARBA" id="ARBA00023027"/>
    </source>
</evidence>
<dbReference type="Gene3D" id="3.90.25.10">
    <property type="entry name" value="UDP-galactose 4-epimerase, domain 1"/>
    <property type="match status" value="1"/>
</dbReference>
<evidence type="ECO:0000313" key="6">
    <source>
        <dbReference type="EMBL" id="QJA98340.1"/>
    </source>
</evidence>
<dbReference type="AlphaFoldDB" id="A0A6M3MDK9"/>
<dbReference type="Gene3D" id="3.40.50.720">
    <property type="entry name" value="NAD(P)-binding Rossmann-like Domain"/>
    <property type="match status" value="1"/>
</dbReference>
<accession>A0A6M3MDK9</accession>
<evidence type="ECO:0000259" key="5">
    <source>
        <dbReference type="Pfam" id="PF16363"/>
    </source>
</evidence>
<dbReference type="NCBIfam" id="TIGR01181">
    <property type="entry name" value="dTDP_gluc_dehyt"/>
    <property type="match status" value="1"/>
</dbReference>
<evidence type="ECO:0000313" key="7">
    <source>
        <dbReference type="EMBL" id="QJB03309.1"/>
    </source>
</evidence>
<dbReference type="CDD" id="cd05246">
    <property type="entry name" value="dTDP_GD_SDR_e"/>
    <property type="match status" value="1"/>
</dbReference>
<comment type="cofactor">
    <cofactor evidence="1">
        <name>NAD(+)</name>
        <dbReference type="ChEBI" id="CHEBI:57540"/>
    </cofactor>
</comment>
<dbReference type="FunFam" id="3.40.50.720:FF:000304">
    <property type="entry name" value="UDP-glucose 4,6-dehydratase"/>
    <property type="match status" value="1"/>
</dbReference>
<protein>
    <submittedName>
        <fullName evidence="7">Putative GDP-mannose 4,6-dehydratase</fullName>
    </submittedName>
</protein>
<evidence type="ECO:0000256" key="1">
    <source>
        <dbReference type="ARBA" id="ARBA00001911"/>
    </source>
</evidence>
<keyword evidence="4" id="KW-0812">Transmembrane</keyword>
<keyword evidence="2" id="KW-0520">NAD</keyword>
<proteinExistence type="predicted"/>
<name>A0A6M3MDK9_9ZZZZ</name>
<keyword evidence="4" id="KW-1133">Transmembrane helix</keyword>
<reference evidence="7" key="1">
    <citation type="submission" date="2020-03" db="EMBL/GenBank/DDBJ databases">
        <title>The deep terrestrial virosphere.</title>
        <authorList>
            <person name="Holmfeldt K."/>
            <person name="Nilsson E."/>
            <person name="Simone D."/>
            <person name="Lopez-Fernandez M."/>
            <person name="Wu X."/>
            <person name="de Brujin I."/>
            <person name="Lundin D."/>
            <person name="Andersson A."/>
            <person name="Bertilsson S."/>
            <person name="Dopson M."/>
        </authorList>
    </citation>
    <scope>NUCLEOTIDE SEQUENCE</scope>
    <source>
        <strain evidence="6">MM171A01912</strain>
        <strain evidence="7">MM171B00803</strain>
    </source>
</reference>
<dbReference type="InterPro" id="IPR005888">
    <property type="entry name" value="dTDP_Gluc_deHydtase"/>
</dbReference>
<evidence type="ECO:0000256" key="3">
    <source>
        <dbReference type="ARBA" id="ARBA00023239"/>
    </source>
</evidence>
<keyword evidence="4" id="KW-0472">Membrane</keyword>
<dbReference type="GO" id="GO:0008460">
    <property type="term" value="F:dTDP-glucose 4,6-dehydratase activity"/>
    <property type="evidence" value="ECO:0007669"/>
    <property type="project" value="InterPro"/>
</dbReference>
<dbReference type="PANTHER" id="PTHR43000">
    <property type="entry name" value="DTDP-D-GLUCOSE 4,6-DEHYDRATASE-RELATED"/>
    <property type="match status" value="1"/>
</dbReference>
<dbReference type="SUPFAM" id="SSF51735">
    <property type="entry name" value="NAD(P)-binding Rossmann-fold domains"/>
    <property type="match status" value="1"/>
</dbReference>
<dbReference type="GO" id="GO:0009225">
    <property type="term" value="P:nucleotide-sugar metabolic process"/>
    <property type="evidence" value="ECO:0007669"/>
    <property type="project" value="InterPro"/>
</dbReference>
<dbReference type="EMBL" id="MT143838">
    <property type="protein sequence ID" value="QJB03309.1"/>
    <property type="molecule type" value="Genomic_DNA"/>
</dbReference>
<dbReference type="InterPro" id="IPR036291">
    <property type="entry name" value="NAD(P)-bd_dom_sf"/>
</dbReference>
<dbReference type="EMBL" id="MT143572">
    <property type="protein sequence ID" value="QJA98340.1"/>
    <property type="molecule type" value="Genomic_DNA"/>
</dbReference>
<feature type="transmembrane region" description="Helical" evidence="4">
    <location>
        <begin position="7"/>
        <end position="27"/>
    </location>
</feature>
<evidence type="ECO:0000256" key="4">
    <source>
        <dbReference type="SAM" id="Phobius"/>
    </source>
</evidence>
<keyword evidence="3" id="KW-0456">Lyase</keyword>
<dbReference type="Pfam" id="PF16363">
    <property type="entry name" value="GDP_Man_Dehyd"/>
    <property type="match status" value="1"/>
</dbReference>
<gene>
    <name evidence="6" type="ORF">MM171A01912_0011</name>
    <name evidence="7" type="ORF">MM171B00803_0013</name>
</gene>
<organism evidence="7">
    <name type="scientific">viral metagenome</name>
    <dbReference type="NCBI Taxonomy" id="1070528"/>
    <lineage>
        <taxon>unclassified sequences</taxon>
        <taxon>metagenomes</taxon>
        <taxon>organismal metagenomes</taxon>
    </lineage>
</organism>
<dbReference type="InterPro" id="IPR016040">
    <property type="entry name" value="NAD(P)-bd_dom"/>
</dbReference>